<dbReference type="Gene3D" id="2.60.450.10">
    <property type="entry name" value="Lipopolysaccharide (LPS) transport protein A like domain"/>
    <property type="match status" value="1"/>
</dbReference>
<sequence>MNMSMELTSPAHGQINWAPERHMTLHAARRRSILVKLLRFIFISAALAIVGIVAMYIVINARQPEPVIVSTPVISPEIKQGEQQMNDALFTGHDGSRRPYEVRAETAVRLPEGAAEVTKLVNPTMVTDPTKADSSKVKAEQGTYDATNQTLNLSGNVRLGTNNGYTYTTEQADIIIGEDRIVGNKPVTGIGPMGTINAQSYEIENGGEVLKFKGRVKTRISFGKDKEEKKNEE</sequence>
<organism evidence="2">
    <name type="scientific">hydrothermal vent metagenome</name>
    <dbReference type="NCBI Taxonomy" id="652676"/>
    <lineage>
        <taxon>unclassified sequences</taxon>
        <taxon>metagenomes</taxon>
        <taxon>ecological metagenomes</taxon>
    </lineage>
</organism>
<keyword evidence="1" id="KW-0812">Transmembrane</keyword>
<dbReference type="InterPro" id="IPR010664">
    <property type="entry name" value="LipoPS_assembly_LptC-rel"/>
</dbReference>
<reference evidence="2" key="1">
    <citation type="submission" date="2018-06" db="EMBL/GenBank/DDBJ databases">
        <authorList>
            <person name="Zhirakovskaya E."/>
        </authorList>
    </citation>
    <scope>NUCLEOTIDE SEQUENCE</scope>
</reference>
<accession>A0A3B0RUF7</accession>
<name>A0A3B0RUF7_9ZZZZ</name>
<dbReference type="AlphaFoldDB" id="A0A3B0RUF7"/>
<gene>
    <name evidence="2" type="ORF">MNBD_ALPHA06-994</name>
</gene>
<dbReference type="GO" id="GO:0005886">
    <property type="term" value="C:plasma membrane"/>
    <property type="evidence" value="ECO:0007669"/>
    <property type="project" value="InterPro"/>
</dbReference>
<dbReference type="Pfam" id="PF06835">
    <property type="entry name" value="LptC"/>
    <property type="match status" value="1"/>
</dbReference>
<keyword evidence="1" id="KW-1133">Transmembrane helix</keyword>
<evidence type="ECO:0000313" key="2">
    <source>
        <dbReference type="EMBL" id="VAV95827.1"/>
    </source>
</evidence>
<dbReference type="NCBIfam" id="TIGR04409">
    <property type="entry name" value="LptC_YrbK"/>
    <property type="match status" value="1"/>
</dbReference>
<protein>
    <recommendedName>
        <fullName evidence="3">Lipopolysaccharide export system protein LptC</fullName>
    </recommendedName>
</protein>
<evidence type="ECO:0008006" key="3">
    <source>
        <dbReference type="Google" id="ProtNLM"/>
    </source>
</evidence>
<proteinExistence type="predicted"/>
<dbReference type="InterPro" id="IPR026265">
    <property type="entry name" value="LptC"/>
</dbReference>
<keyword evidence="1" id="KW-0472">Membrane</keyword>
<dbReference type="GO" id="GO:0015221">
    <property type="term" value="F:lipopolysaccharide transmembrane transporter activity"/>
    <property type="evidence" value="ECO:0007669"/>
    <property type="project" value="InterPro"/>
</dbReference>
<dbReference type="EMBL" id="UOEE01000210">
    <property type="protein sequence ID" value="VAV95827.1"/>
    <property type="molecule type" value="Genomic_DNA"/>
</dbReference>
<feature type="transmembrane region" description="Helical" evidence="1">
    <location>
        <begin position="37"/>
        <end position="59"/>
    </location>
</feature>
<evidence type="ECO:0000256" key="1">
    <source>
        <dbReference type="SAM" id="Phobius"/>
    </source>
</evidence>